<sequence length="359" mass="40896">MAVFTHDIVPDGDLYIVLKSPDSKITVPIIDLRVYGTDPPALSRDATDVEATRWYSPAIATHRYGRKEAVQHRFRVSSQTLTVVSPIFKIMLGGSWKESAPADATSPSNSTAIREISTGGWNLHALITVLNIIHGRHNKVPQKVNLKFFVDVAVIVDFWQCAEAVSLATNLWRSRQGWHKTPVKYGKECIMFLFLAWVFSWSEVFSSMAYLVLEKGEGLEHVSTYNLPIAMILRKLNDKRVWALNLVYRNLGPLRKQLHDGRRACSTQCKYMSLGALDSHREAMKKEFGSWEYTAKDRSVYRVRSLLGKFPSLEWKCLNDKDKAHPKGCSIEGYMESTFKEIEESFTQIQLSDFKAKKD</sequence>
<proteinExistence type="predicted"/>
<dbReference type="EMBL" id="JAAOAK010000112">
    <property type="protein sequence ID" value="KAF5688932.1"/>
    <property type="molecule type" value="Genomic_DNA"/>
</dbReference>
<evidence type="ECO:0000313" key="2">
    <source>
        <dbReference type="Proteomes" id="UP000562682"/>
    </source>
</evidence>
<dbReference type="Proteomes" id="UP000562682">
    <property type="component" value="Unassembled WGS sequence"/>
</dbReference>
<name>A0A8H5UJA0_9HYPO</name>
<evidence type="ECO:0000313" key="1">
    <source>
        <dbReference type="EMBL" id="KAF5688932.1"/>
    </source>
</evidence>
<accession>A0A8H5UJA0</accession>
<keyword evidence="2" id="KW-1185">Reference proteome</keyword>
<organism evidence="1 2">
    <name type="scientific">Fusarium denticulatum</name>
    <dbReference type="NCBI Taxonomy" id="48507"/>
    <lineage>
        <taxon>Eukaryota</taxon>
        <taxon>Fungi</taxon>
        <taxon>Dikarya</taxon>
        <taxon>Ascomycota</taxon>
        <taxon>Pezizomycotina</taxon>
        <taxon>Sordariomycetes</taxon>
        <taxon>Hypocreomycetidae</taxon>
        <taxon>Hypocreales</taxon>
        <taxon>Nectriaceae</taxon>
        <taxon>Fusarium</taxon>
        <taxon>Fusarium fujikuroi species complex</taxon>
    </lineage>
</organism>
<reference evidence="1 2" key="1">
    <citation type="submission" date="2020-05" db="EMBL/GenBank/DDBJ databases">
        <title>Identification and distribution of gene clusters putatively required for synthesis of sphingolipid metabolism inhibitors in phylogenetically diverse species of the filamentous fungus Fusarium.</title>
        <authorList>
            <person name="Kim H.-S."/>
            <person name="Busman M."/>
            <person name="Brown D.W."/>
            <person name="Divon H."/>
            <person name="Uhlig S."/>
            <person name="Proctor R.H."/>
        </authorList>
    </citation>
    <scope>NUCLEOTIDE SEQUENCE [LARGE SCALE GENOMIC DNA]</scope>
    <source>
        <strain evidence="1 2">NRRL 25311</strain>
    </source>
</reference>
<evidence type="ECO:0008006" key="3">
    <source>
        <dbReference type="Google" id="ProtNLM"/>
    </source>
</evidence>
<comment type="caution">
    <text evidence="1">The sequence shown here is derived from an EMBL/GenBank/DDBJ whole genome shotgun (WGS) entry which is preliminary data.</text>
</comment>
<protein>
    <recommendedName>
        <fullName evidence="3">BTB domain-containing protein</fullName>
    </recommendedName>
</protein>
<gene>
    <name evidence="1" type="ORF">FDENT_4648</name>
</gene>
<dbReference type="AlphaFoldDB" id="A0A8H5UJA0"/>